<organism evidence="4 5">
    <name type="scientific">Exaiptasia diaphana</name>
    <name type="common">Tropical sea anemone</name>
    <name type="synonym">Aiptasia pulchella</name>
    <dbReference type="NCBI Taxonomy" id="2652724"/>
    <lineage>
        <taxon>Eukaryota</taxon>
        <taxon>Metazoa</taxon>
        <taxon>Cnidaria</taxon>
        <taxon>Anthozoa</taxon>
        <taxon>Hexacorallia</taxon>
        <taxon>Actiniaria</taxon>
        <taxon>Aiptasiidae</taxon>
        <taxon>Exaiptasia</taxon>
    </lineage>
</organism>
<dbReference type="OrthoDB" id="75801at2759"/>
<protein>
    <submittedName>
        <fullName evidence="4">Uncharacterized protein</fullName>
    </submittedName>
</protein>
<evidence type="ECO:0000256" key="3">
    <source>
        <dbReference type="SAM" id="MobiDB-lite"/>
    </source>
</evidence>
<dbReference type="GeneID" id="110232690"/>
<evidence type="ECO:0000256" key="1">
    <source>
        <dbReference type="ARBA" id="ARBA00023054"/>
    </source>
</evidence>
<dbReference type="AlphaFoldDB" id="A0A913WSS5"/>
<dbReference type="PANTHER" id="PTHR18870:SF9">
    <property type="entry name" value="PROTEIN TAG-278-RELATED"/>
    <property type="match status" value="1"/>
</dbReference>
<dbReference type="Proteomes" id="UP000887567">
    <property type="component" value="Unplaced"/>
</dbReference>
<dbReference type="RefSeq" id="XP_020893563.1">
    <property type="nucleotide sequence ID" value="XM_021037904.2"/>
</dbReference>
<feature type="region of interest" description="Disordered" evidence="3">
    <location>
        <begin position="196"/>
        <end position="235"/>
    </location>
</feature>
<evidence type="ECO:0000256" key="2">
    <source>
        <dbReference type="SAM" id="Coils"/>
    </source>
</evidence>
<name>A0A913WSS5_EXADI</name>
<evidence type="ECO:0000313" key="4">
    <source>
        <dbReference type="EnsemblMetazoa" id="XP_020893563.1"/>
    </source>
</evidence>
<evidence type="ECO:0000313" key="5">
    <source>
        <dbReference type="Proteomes" id="UP000887567"/>
    </source>
</evidence>
<accession>A0A913WSS5</accession>
<dbReference type="EnsemblMetazoa" id="XM_021037904.2">
    <property type="protein sequence ID" value="XP_020893563.1"/>
    <property type="gene ID" value="LOC110232690"/>
</dbReference>
<dbReference type="OMA" id="VHETEFN"/>
<feature type="coiled-coil region" evidence="2">
    <location>
        <begin position="3"/>
        <end position="44"/>
    </location>
</feature>
<sequence>MKLEDIKNEVEMRDSQLSELDNELSGLKQNVTQLEDELQEKGYQILKIRRETNSQIRKREEHLGKLHQKEVDSLSSDHLKETQALVEEFNRAKDLQNSKISALQLMLDEAEIRFQNRESRPEDMEMLDTLKRALADRELEMKKLLEEKRYFQMELLNRETNFNKVFNSSPQVGVINPLNSKTSIKKTVNKNTGILMSSSRLDPIPNMPLHERRLTKTKPLPPTPPKDGQRRPVVY</sequence>
<keyword evidence="5" id="KW-1185">Reference proteome</keyword>
<dbReference type="PANTHER" id="PTHR18870">
    <property type="entry name" value="PROTEIN TAG-278-RELATED"/>
    <property type="match status" value="1"/>
</dbReference>
<dbReference type="KEGG" id="epa:110232690"/>
<proteinExistence type="predicted"/>
<reference evidence="4" key="1">
    <citation type="submission" date="2022-11" db="UniProtKB">
        <authorList>
            <consortium name="EnsemblMetazoa"/>
        </authorList>
    </citation>
    <scope>IDENTIFICATION</scope>
</reference>
<keyword evidence="1 2" id="KW-0175">Coiled coil</keyword>